<reference evidence="2" key="1">
    <citation type="journal article" date="2023" name="IScience">
        <title>Live-bearing cockroach genome reveals convergent evolutionary mechanisms linked to viviparity in insects and beyond.</title>
        <authorList>
            <person name="Fouks B."/>
            <person name="Harrison M.C."/>
            <person name="Mikhailova A.A."/>
            <person name="Marchal E."/>
            <person name="English S."/>
            <person name="Carruthers M."/>
            <person name="Jennings E.C."/>
            <person name="Chiamaka E.L."/>
            <person name="Frigard R.A."/>
            <person name="Pippel M."/>
            <person name="Attardo G.M."/>
            <person name="Benoit J.B."/>
            <person name="Bornberg-Bauer E."/>
            <person name="Tobe S.S."/>
        </authorList>
    </citation>
    <scope>NUCLEOTIDE SEQUENCE</scope>
    <source>
        <strain evidence="2">Stay&amp;Tobe</strain>
    </source>
</reference>
<organism evidence="2 3">
    <name type="scientific">Diploptera punctata</name>
    <name type="common">Pacific beetle cockroach</name>
    <dbReference type="NCBI Taxonomy" id="6984"/>
    <lineage>
        <taxon>Eukaryota</taxon>
        <taxon>Metazoa</taxon>
        <taxon>Ecdysozoa</taxon>
        <taxon>Arthropoda</taxon>
        <taxon>Hexapoda</taxon>
        <taxon>Insecta</taxon>
        <taxon>Pterygota</taxon>
        <taxon>Neoptera</taxon>
        <taxon>Polyneoptera</taxon>
        <taxon>Dictyoptera</taxon>
        <taxon>Blattodea</taxon>
        <taxon>Blaberoidea</taxon>
        <taxon>Blaberidae</taxon>
        <taxon>Diplopterinae</taxon>
        <taxon>Diploptera</taxon>
    </lineage>
</organism>
<name>A0AAD7ZUU0_DIPPU</name>
<evidence type="ECO:0000256" key="1">
    <source>
        <dbReference type="SAM" id="Phobius"/>
    </source>
</evidence>
<feature type="non-terminal residue" evidence="2">
    <location>
        <position position="1"/>
    </location>
</feature>
<dbReference type="AlphaFoldDB" id="A0AAD7ZUU0"/>
<evidence type="ECO:0000313" key="2">
    <source>
        <dbReference type="EMBL" id="KAJ9587055.1"/>
    </source>
</evidence>
<keyword evidence="1" id="KW-0472">Membrane</keyword>
<accession>A0AAD7ZUU0</accession>
<proteinExistence type="predicted"/>
<evidence type="ECO:0000313" key="3">
    <source>
        <dbReference type="Proteomes" id="UP001233999"/>
    </source>
</evidence>
<gene>
    <name evidence="2" type="ORF">L9F63_019362</name>
</gene>
<keyword evidence="3" id="KW-1185">Reference proteome</keyword>
<keyword evidence="1" id="KW-0812">Transmembrane</keyword>
<reference evidence="2" key="2">
    <citation type="submission" date="2023-05" db="EMBL/GenBank/DDBJ databases">
        <authorList>
            <person name="Fouks B."/>
        </authorList>
    </citation>
    <scope>NUCLEOTIDE SEQUENCE</scope>
    <source>
        <strain evidence="2">Stay&amp;Tobe</strain>
        <tissue evidence="2">Testes</tissue>
    </source>
</reference>
<dbReference type="Proteomes" id="UP001233999">
    <property type="component" value="Unassembled WGS sequence"/>
</dbReference>
<comment type="caution">
    <text evidence="2">The sequence shown here is derived from an EMBL/GenBank/DDBJ whole genome shotgun (WGS) entry which is preliminary data.</text>
</comment>
<dbReference type="EMBL" id="JASPKZ010006811">
    <property type="protein sequence ID" value="KAJ9587055.1"/>
    <property type="molecule type" value="Genomic_DNA"/>
</dbReference>
<sequence length="149" mass="17449">NNYIASNASTIIFVVSASELISRFFPLPHTIVIQLKYKIMKYYLIFICLLLLNMFCDLFFTEFSQISPIHKLSTAFFCSQIVGQFTYFSRVLRCSYVSLRCSEFNTSIQQNKFPFFLTQAIGRDLLTLGINIRYYPFQENITLYTALYN</sequence>
<feature type="non-terminal residue" evidence="2">
    <location>
        <position position="149"/>
    </location>
</feature>
<keyword evidence="1" id="KW-1133">Transmembrane helix</keyword>
<protein>
    <submittedName>
        <fullName evidence="2">Uncharacterized protein</fullName>
    </submittedName>
</protein>
<feature type="transmembrane region" description="Helical" evidence="1">
    <location>
        <begin position="42"/>
        <end position="60"/>
    </location>
</feature>